<reference evidence="2" key="1">
    <citation type="submission" date="2022-01" db="EMBL/GenBank/DDBJ databases">
        <title>Genome Sequence Resource for Two Populations of Ditylenchus destructor, the Migratory Endoparasitic Phytonematode.</title>
        <authorList>
            <person name="Zhang H."/>
            <person name="Lin R."/>
            <person name="Xie B."/>
        </authorList>
    </citation>
    <scope>NUCLEOTIDE SEQUENCE</scope>
    <source>
        <strain evidence="2">BazhouSP</strain>
    </source>
</reference>
<feature type="transmembrane region" description="Helical" evidence="1">
    <location>
        <begin position="216"/>
        <end position="244"/>
    </location>
</feature>
<feature type="transmembrane region" description="Helical" evidence="1">
    <location>
        <begin position="250"/>
        <end position="276"/>
    </location>
</feature>
<dbReference type="EMBL" id="JAKKPZ010000049">
    <property type="protein sequence ID" value="KAI1706272.1"/>
    <property type="molecule type" value="Genomic_DNA"/>
</dbReference>
<sequence length="322" mass="36253">MRGLSTEKETVEENTSFAKFLLLVESQDAKRMEGYPNISASIGYSPETEKIYQISMIIVTVLAVPFHMFLIFMAVFMTPKKMTVYRLTVTNTSSWSLTITIYVGIFMQPVFLFPLTIAKVGGPVSRLGQFFGGQLQFYSLMEETLALYPELRPVISNSAIFGYVGTHVPTFLPPFIGIFLIVVNLGVSISLLYVFKETLTKVKRSTRSETNKFRCMVAFMLTSRTLIPVSTAFVPVMALMVIVYKQIGNLFALNCALFVVALSSGAVNCLTTILVFKPYRSVLIGILIKLRLWRRKEDNNRISTVVTENCFSLRSDVSRRNL</sequence>
<keyword evidence="1" id="KW-0472">Membrane</keyword>
<organism evidence="2 3">
    <name type="scientific">Ditylenchus destructor</name>
    <dbReference type="NCBI Taxonomy" id="166010"/>
    <lineage>
        <taxon>Eukaryota</taxon>
        <taxon>Metazoa</taxon>
        <taxon>Ecdysozoa</taxon>
        <taxon>Nematoda</taxon>
        <taxon>Chromadorea</taxon>
        <taxon>Rhabditida</taxon>
        <taxon>Tylenchina</taxon>
        <taxon>Tylenchomorpha</taxon>
        <taxon>Sphaerularioidea</taxon>
        <taxon>Anguinidae</taxon>
        <taxon>Anguininae</taxon>
        <taxon>Ditylenchus</taxon>
    </lineage>
</organism>
<feature type="transmembrane region" description="Helical" evidence="1">
    <location>
        <begin position="97"/>
        <end position="117"/>
    </location>
</feature>
<dbReference type="AlphaFoldDB" id="A0AAD4MZ82"/>
<keyword evidence="1" id="KW-0812">Transmembrane</keyword>
<keyword evidence="1" id="KW-1133">Transmembrane helix</keyword>
<name>A0AAD4MZ82_9BILA</name>
<evidence type="ECO:0000256" key="1">
    <source>
        <dbReference type="SAM" id="Phobius"/>
    </source>
</evidence>
<evidence type="ECO:0000313" key="3">
    <source>
        <dbReference type="Proteomes" id="UP001201812"/>
    </source>
</evidence>
<gene>
    <name evidence="2" type="ORF">DdX_13113</name>
</gene>
<feature type="transmembrane region" description="Helical" evidence="1">
    <location>
        <begin position="51"/>
        <end position="76"/>
    </location>
</feature>
<keyword evidence="3" id="KW-1185">Reference proteome</keyword>
<protein>
    <submittedName>
        <fullName evidence="2">Serpentine type 7TM GPCR chemoreceptor srh domain-containing protein</fullName>
    </submittedName>
</protein>
<accession>A0AAD4MZ82</accession>
<feature type="transmembrane region" description="Helical" evidence="1">
    <location>
        <begin position="171"/>
        <end position="195"/>
    </location>
</feature>
<comment type="caution">
    <text evidence="2">The sequence shown here is derived from an EMBL/GenBank/DDBJ whole genome shotgun (WGS) entry which is preliminary data.</text>
</comment>
<dbReference type="InterPro" id="IPR019422">
    <property type="entry name" value="7TM_GPCR_serpentine_rcpt_Srh"/>
</dbReference>
<dbReference type="Proteomes" id="UP001201812">
    <property type="component" value="Unassembled WGS sequence"/>
</dbReference>
<proteinExistence type="predicted"/>
<dbReference type="Pfam" id="PF10318">
    <property type="entry name" value="7TM_GPCR_Srh"/>
    <property type="match status" value="2"/>
</dbReference>
<evidence type="ECO:0000313" key="2">
    <source>
        <dbReference type="EMBL" id="KAI1706272.1"/>
    </source>
</evidence>